<dbReference type="GO" id="GO:0006313">
    <property type="term" value="P:DNA transposition"/>
    <property type="evidence" value="ECO:0007669"/>
    <property type="project" value="InterPro"/>
</dbReference>
<dbReference type="Proteomes" id="UP000555728">
    <property type="component" value="Unassembled WGS sequence"/>
</dbReference>
<dbReference type="SUPFAM" id="SSF143422">
    <property type="entry name" value="Transposase IS200-like"/>
    <property type="match status" value="1"/>
</dbReference>
<dbReference type="NCBIfam" id="NF047646">
    <property type="entry name" value="REP_Tyr_transpos"/>
    <property type="match status" value="1"/>
</dbReference>
<dbReference type="PANTHER" id="PTHR36966:SF1">
    <property type="entry name" value="REP-ASSOCIATED TYROSINE TRANSPOSASE"/>
    <property type="match status" value="1"/>
</dbReference>
<dbReference type="SMART" id="SM01321">
    <property type="entry name" value="Y1_Tnp"/>
    <property type="match status" value="1"/>
</dbReference>
<accession>A0A7W6S1X0</accession>
<dbReference type="Gene3D" id="3.30.70.1290">
    <property type="entry name" value="Transposase IS200-like"/>
    <property type="match status" value="1"/>
</dbReference>
<name>A0A7W6S1X0_9PROT</name>
<dbReference type="AlphaFoldDB" id="A0A7W6S1X0"/>
<sequence length="176" mass="20179">MPRSRYRILDPAAPHFLTCTVVGWLPLFSDPANARLVLDCLAHMQRQGRLTLFGYVILENHCHFVAQAEDLARSVSAFKSFTATSIVKRLAVDRPAVLQGLRAEKDRHRIDREHQVWQHGAHPKMIEGEAMMHQKLDYLHANPVRRGYVDDPVHWRYSSARTYAGEEGLIPVTTTW</sequence>
<gene>
    <name evidence="2" type="ORF">GGD88_002960</name>
</gene>
<evidence type="ECO:0000313" key="3">
    <source>
        <dbReference type="Proteomes" id="UP000555728"/>
    </source>
</evidence>
<proteinExistence type="predicted"/>
<evidence type="ECO:0000259" key="1">
    <source>
        <dbReference type="SMART" id="SM01321"/>
    </source>
</evidence>
<dbReference type="GO" id="GO:0043565">
    <property type="term" value="F:sequence-specific DNA binding"/>
    <property type="evidence" value="ECO:0007669"/>
    <property type="project" value="TreeGrafter"/>
</dbReference>
<protein>
    <submittedName>
        <fullName evidence="2">REP element-mobilizing transposase RayT</fullName>
    </submittedName>
</protein>
<feature type="domain" description="Transposase IS200-like" evidence="1">
    <location>
        <begin position="10"/>
        <end position="142"/>
    </location>
</feature>
<reference evidence="2 3" key="1">
    <citation type="submission" date="2020-08" db="EMBL/GenBank/DDBJ databases">
        <title>Genome sequencing of Purple Non-Sulfur Bacteria from various extreme environments.</title>
        <authorList>
            <person name="Mayer M."/>
        </authorList>
    </citation>
    <scope>NUCLEOTIDE SEQUENCE [LARGE SCALE GENOMIC DNA]</scope>
    <source>
        <strain evidence="2 3">JA135</strain>
    </source>
</reference>
<dbReference type="InterPro" id="IPR002686">
    <property type="entry name" value="Transposase_17"/>
</dbReference>
<keyword evidence="3" id="KW-1185">Reference proteome</keyword>
<dbReference type="EMBL" id="JACIGI010000030">
    <property type="protein sequence ID" value="MBB4287216.1"/>
    <property type="molecule type" value="Genomic_DNA"/>
</dbReference>
<comment type="caution">
    <text evidence="2">The sequence shown here is derived from an EMBL/GenBank/DDBJ whole genome shotgun (WGS) entry which is preliminary data.</text>
</comment>
<dbReference type="GO" id="GO:0004803">
    <property type="term" value="F:transposase activity"/>
    <property type="evidence" value="ECO:0007669"/>
    <property type="project" value="InterPro"/>
</dbReference>
<dbReference type="RefSeq" id="WP_184436745.1">
    <property type="nucleotide sequence ID" value="NZ_JACIGI010000030.1"/>
</dbReference>
<organism evidence="2 3">
    <name type="scientific">Roseospira goensis</name>
    <dbReference type="NCBI Taxonomy" id="391922"/>
    <lineage>
        <taxon>Bacteria</taxon>
        <taxon>Pseudomonadati</taxon>
        <taxon>Pseudomonadota</taxon>
        <taxon>Alphaproteobacteria</taxon>
        <taxon>Rhodospirillales</taxon>
        <taxon>Rhodospirillaceae</taxon>
        <taxon>Roseospira</taxon>
    </lineage>
</organism>
<dbReference type="PANTHER" id="PTHR36966">
    <property type="entry name" value="REP-ASSOCIATED TYROSINE TRANSPOSASE"/>
    <property type="match status" value="1"/>
</dbReference>
<dbReference type="InterPro" id="IPR052715">
    <property type="entry name" value="RAYT_transposase"/>
</dbReference>
<evidence type="ECO:0000313" key="2">
    <source>
        <dbReference type="EMBL" id="MBB4287216.1"/>
    </source>
</evidence>
<dbReference type="InterPro" id="IPR036515">
    <property type="entry name" value="Transposase_17_sf"/>
</dbReference>